<organism evidence="1">
    <name type="scientific">Campylobacter upsaliensis</name>
    <dbReference type="NCBI Taxonomy" id="28080"/>
    <lineage>
        <taxon>Bacteria</taxon>
        <taxon>Pseudomonadati</taxon>
        <taxon>Campylobacterota</taxon>
        <taxon>Epsilonproteobacteria</taxon>
        <taxon>Campylobacterales</taxon>
        <taxon>Campylobacteraceae</taxon>
        <taxon>Campylobacter</taxon>
    </lineage>
</organism>
<name>A0A5L4R568_CAMUP</name>
<gene>
    <name evidence="1" type="ORF">BSY74_07165</name>
</gene>
<comment type="caution">
    <text evidence="1">The sequence shown here is derived from an EMBL/GenBank/DDBJ whole genome shotgun (WGS) entry which is preliminary data.</text>
</comment>
<evidence type="ECO:0000313" key="1">
    <source>
        <dbReference type="EMBL" id="EAL3777276.1"/>
    </source>
</evidence>
<dbReference type="EMBL" id="AACNSW010000029">
    <property type="protein sequence ID" value="EAL3777276.1"/>
    <property type="molecule type" value="Genomic_DNA"/>
</dbReference>
<reference evidence="1" key="1">
    <citation type="submission" date="2018-05" db="EMBL/GenBank/DDBJ databases">
        <authorList>
            <consortium name="PulseNet: The National Subtyping Network for Foodborne Disease Surveillance"/>
            <person name="Tarr C.L."/>
            <person name="Trees E."/>
            <person name="Katz L.S."/>
            <person name="Carleton-Romer H.A."/>
            <person name="Stroika S."/>
            <person name="Kucerova Z."/>
            <person name="Roache K.F."/>
            <person name="Sabol A.L."/>
            <person name="Besser J."/>
            <person name="Gerner-Smidt P."/>
        </authorList>
    </citation>
    <scope>NUCLEOTIDE SEQUENCE</scope>
    <source>
        <strain evidence="1">PNUSAC001154</strain>
    </source>
</reference>
<accession>A0A5L4R568</accession>
<protein>
    <submittedName>
        <fullName evidence="1">Uncharacterized protein</fullName>
    </submittedName>
</protein>
<dbReference type="AlphaFoldDB" id="A0A5L4R568"/>
<proteinExistence type="predicted"/>
<sequence length="65" mass="7867">MKIKGSFYSRKKIEMADRLREKYCLFVVKNLKEKPIESLFFDHIKSFKFKMLEQKIMQISYQGAV</sequence>
<dbReference type="RefSeq" id="WP_220726462.1">
    <property type="nucleotide sequence ID" value="NZ_CBCXLM010000005.1"/>
</dbReference>